<evidence type="ECO:0000313" key="3">
    <source>
        <dbReference type="Proteomes" id="UP000235554"/>
    </source>
</evidence>
<proteinExistence type="predicted"/>
<keyword evidence="1" id="KW-1133">Transmembrane helix</keyword>
<feature type="transmembrane region" description="Helical" evidence="1">
    <location>
        <begin position="7"/>
        <end position="26"/>
    </location>
</feature>
<evidence type="ECO:0000313" key="2">
    <source>
        <dbReference type="EMBL" id="PMM61874.1"/>
    </source>
</evidence>
<dbReference type="EMBL" id="MCZJ01000006">
    <property type="protein sequence ID" value="PMM61874.1"/>
    <property type="molecule type" value="Genomic_DNA"/>
</dbReference>
<sequence>MKKLGTFFFAGMAGVLLGGLVLGFLVDLIFSNWVDSGSTTFGNWAMWTGAFFTLFAALAAGIAAKGALSTLSFMRNQHVQITEENSQRFIHEQAVWGEQREMLLFQKQREHKQEFYNVLDNLQKEHSIEFYQRSKFYSSLFPENKFNYCNYHIELNEDIADSLGDINFLFSKISSSFEKFGQLSGEKTSEHLEKHLSDISTFSSMLHINFQDNGEVGNIYWDVDQLEKKPHILNIFDSLHTTIVMQEVFFELLGFSGNTQPKSINHQRTSFYQNALLGFFKCRHYRSRFNVEKGEVSVYLDLILTVCEVINRTPVYRKDRNLWSYYNSVQRFFLNPKNKKVTLDNSKDLLDLLDRLKSAIILFHKEKDGANKPLEQFILTIEAQVSSLRNNNSNPL</sequence>
<reference evidence="3" key="1">
    <citation type="submission" date="2016-07" db="EMBL/GenBank/DDBJ databases">
        <title>Nontailed viruses are major unrecognized killers of bacteria in the ocean.</title>
        <authorList>
            <person name="Kauffman K."/>
            <person name="Hussain F."/>
            <person name="Yang J."/>
            <person name="Arevalo P."/>
            <person name="Brown J."/>
            <person name="Cutler M."/>
            <person name="Kelly L."/>
            <person name="Polz M.F."/>
        </authorList>
    </citation>
    <scope>NUCLEOTIDE SEQUENCE [LARGE SCALE GENOMIC DNA]</scope>
    <source>
        <strain evidence="3">10N.261.48.A1</strain>
    </source>
</reference>
<organism evidence="2 3">
    <name type="scientific">Vibrio lentus</name>
    <dbReference type="NCBI Taxonomy" id="136468"/>
    <lineage>
        <taxon>Bacteria</taxon>
        <taxon>Pseudomonadati</taxon>
        <taxon>Pseudomonadota</taxon>
        <taxon>Gammaproteobacteria</taxon>
        <taxon>Vibrionales</taxon>
        <taxon>Vibrionaceae</taxon>
        <taxon>Vibrio</taxon>
    </lineage>
</organism>
<evidence type="ECO:0000256" key="1">
    <source>
        <dbReference type="SAM" id="Phobius"/>
    </source>
</evidence>
<feature type="transmembrane region" description="Helical" evidence="1">
    <location>
        <begin position="46"/>
        <end position="68"/>
    </location>
</feature>
<dbReference type="AlphaFoldDB" id="A0A855IVI5"/>
<evidence type="ECO:0008006" key="4">
    <source>
        <dbReference type="Google" id="ProtNLM"/>
    </source>
</evidence>
<gene>
    <name evidence="2" type="ORF">BCT50_17395</name>
</gene>
<keyword evidence="1" id="KW-0472">Membrane</keyword>
<keyword evidence="1" id="KW-0812">Transmembrane</keyword>
<dbReference type="RefSeq" id="WP_102554678.1">
    <property type="nucleotide sequence ID" value="NZ_MCZJ01000006.1"/>
</dbReference>
<protein>
    <recommendedName>
        <fullName evidence="4">Phage abortive infection protein</fullName>
    </recommendedName>
</protein>
<dbReference type="Proteomes" id="UP000235554">
    <property type="component" value="Unassembled WGS sequence"/>
</dbReference>
<comment type="caution">
    <text evidence="2">The sequence shown here is derived from an EMBL/GenBank/DDBJ whole genome shotgun (WGS) entry which is preliminary data.</text>
</comment>
<name>A0A855IVI5_9VIBR</name>
<accession>A0A855IVI5</accession>